<dbReference type="InterPro" id="IPR008258">
    <property type="entry name" value="Transglycosylase_SLT_dom_1"/>
</dbReference>
<dbReference type="PANTHER" id="PTHR37423">
    <property type="entry name" value="SOLUBLE LYTIC MUREIN TRANSGLYCOSYLASE-RELATED"/>
    <property type="match status" value="1"/>
</dbReference>
<protein>
    <submittedName>
        <fullName evidence="3">Membrane-bound lytic murein transglycosylase MltF</fullName>
    </submittedName>
</protein>
<proteinExistence type="inferred from homology"/>
<feature type="domain" description="Transglycosylase SLT" evidence="2">
    <location>
        <begin position="32"/>
        <end position="133"/>
    </location>
</feature>
<dbReference type="Pfam" id="PF01464">
    <property type="entry name" value="SLT"/>
    <property type="match status" value="1"/>
</dbReference>
<dbReference type="PANTHER" id="PTHR37423:SF2">
    <property type="entry name" value="MEMBRANE-BOUND LYTIC MUREIN TRANSGLYCOSYLASE C"/>
    <property type="match status" value="1"/>
</dbReference>
<keyword evidence="4" id="KW-1185">Reference proteome</keyword>
<evidence type="ECO:0000313" key="4">
    <source>
        <dbReference type="Proteomes" id="UP000557307"/>
    </source>
</evidence>
<dbReference type="Gene3D" id="1.10.530.10">
    <property type="match status" value="1"/>
</dbReference>
<gene>
    <name evidence="3" type="ORF">HNQ92_003525</name>
</gene>
<reference evidence="3 4" key="1">
    <citation type="submission" date="2020-08" db="EMBL/GenBank/DDBJ databases">
        <title>Genomic Encyclopedia of Type Strains, Phase IV (KMG-IV): sequencing the most valuable type-strain genomes for metagenomic binning, comparative biology and taxonomic classification.</title>
        <authorList>
            <person name="Goeker M."/>
        </authorList>
    </citation>
    <scope>NUCLEOTIDE SEQUENCE [LARGE SCALE GENOMIC DNA]</scope>
    <source>
        <strain evidence="3 4">DSM 105074</strain>
    </source>
</reference>
<evidence type="ECO:0000259" key="2">
    <source>
        <dbReference type="Pfam" id="PF01464"/>
    </source>
</evidence>
<accession>A0A840TYU5</accession>
<dbReference type="EMBL" id="JACHGF010000005">
    <property type="protein sequence ID" value="MBB5285368.1"/>
    <property type="molecule type" value="Genomic_DNA"/>
</dbReference>
<dbReference type="SUPFAM" id="SSF53955">
    <property type="entry name" value="Lysozyme-like"/>
    <property type="match status" value="1"/>
</dbReference>
<organism evidence="3 4">
    <name type="scientific">Rhabdobacter roseus</name>
    <dbReference type="NCBI Taxonomy" id="1655419"/>
    <lineage>
        <taxon>Bacteria</taxon>
        <taxon>Pseudomonadati</taxon>
        <taxon>Bacteroidota</taxon>
        <taxon>Cytophagia</taxon>
        <taxon>Cytophagales</taxon>
        <taxon>Cytophagaceae</taxon>
        <taxon>Rhabdobacter</taxon>
    </lineage>
</organism>
<evidence type="ECO:0000256" key="1">
    <source>
        <dbReference type="ARBA" id="ARBA00007734"/>
    </source>
</evidence>
<dbReference type="Proteomes" id="UP000557307">
    <property type="component" value="Unassembled WGS sequence"/>
</dbReference>
<dbReference type="CDD" id="cd16894">
    <property type="entry name" value="MltD-like"/>
    <property type="match status" value="1"/>
</dbReference>
<dbReference type="InterPro" id="IPR023346">
    <property type="entry name" value="Lysozyme-like_dom_sf"/>
</dbReference>
<evidence type="ECO:0000313" key="3">
    <source>
        <dbReference type="EMBL" id="MBB5285368.1"/>
    </source>
</evidence>
<comment type="similarity">
    <text evidence="1">Belongs to the transglycosylase Slt family.</text>
</comment>
<sequence length="199" mass="23119">MIKSYDNPTFRRMRARSRRDMKVIEPILKRYGIPSDFKYVPIIESAMSPSTTSPRGAAGYWQFMPETARSLGLTVDETVDERNNLVKSTHAACKYLRRLHRQLGSWTLVAAAYNAGPTRIQRRMDEQGKEDYYDLRLNPETTKYVFKLVAVKEWFTNPTRCLEWTDDTVFARVAEIDRLQKVFEEASQKVIAEADFGSY</sequence>
<dbReference type="AlphaFoldDB" id="A0A840TYU5"/>
<name>A0A840TYU5_9BACT</name>
<dbReference type="RefSeq" id="WP_246440330.1">
    <property type="nucleotide sequence ID" value="NZ_JACHGF010000005.1"/>
</dbReference>
<comment type="caution">
    <text evidence="3">The sequence shown here is derived from an EMBL/GenBank/DDBJ whole genome shotgun (WGS) entry which is preliminary data.</text>
</comment>